<evidence type="ECO:0000313" key="1">
    <source>
        <dbReference type="EMBL" id="RXK38649.1"/>
    </source>
</evidence>
<accession>A0A4Q1BLH4</accession>
<dbReference type="Proteomes" id="UP000289152">
    <property type="component" value="Unassembled WGS sequence"/>
</dbReference>
<protein>
    <submittedName>
        <fullName evidence="1">Uncharacterized protein</fullName>
    </submittedName>
</protein>
<gene>
    <name evidence="1" type="ORF">M231_04056</name>
</gene>
<dbReference type="AlphaFoldDB" id="A0A4Q1BLH4"/>
<name>A0A4Q1BLH4_TREME</name>
<dbReference type="VEuPathDB" id="FungiDB:TREMEDRAFT_62870"/>
<keyword evidence="2" id="KW-1185">Reference proteome</keyword>
<dbReference type="InParanoid" id="A0A4Q1BLH4"/>
<dbReference type="EMBL" id="SDIL01000044">
    <property type="protein sequence ID" value="RXK38649.1"/>
    <property type="molecule type" value="Genomic_DNA"/>
</dbReference>
<proteinExistence type="predicted"/>
<comment type="caution">
    <text evidence="1">The sequence shown here is derived from an EMBL/GenBank/DDBJ whole genome shotgun (WGS) entry which is preliminary data.</text>
</comment>
<organism evidence="1 2">
    <name type="scientific">Tremella mesenterica</name>
    <name type="common">Jelly fungus</name>
    <dbReference type="NCBI Taxonomy" id="5217"/>
    <lineage>
        <taxon>Eukaryota</taxon>
        <taxon>Fungi</taxon>
        <taxon>Dikarya</taxon>
        <taxon>Basidiomycota</taxon>
        <taxon>Agaricomycotina</taxon>
        <taxon>Tremellomycetes</taxon>
        <taxon>Tremellales</taxon>
        <taxon>Tremellaceae</taxon>
        <taxon>Tremella</taxon>
    </lineage>
</organism>
<reference evidence="1 2" key="1">
    <citation type="submission" date="2016-06" db="EMBL/GenBank/DDBJ databases">
        <title>Evolution of pathogenesis and genome organization in the Tremellales.</title>
        <authorList>
            <person name="Cuomo C."/>
            <person name="Litvintseva A."/>
            <person name="Heitman J."/>
            <person name="Chen Y."/>
            <person name="Sun S."/>
            <person name="Springer D."/>
            <person name="Dromer F."/>
            <person name="Young S."/>
            <person name="Zeng Q."/>
            <person name="Chapman S."/>
            <person name="Gujja S."/>
            <person name="Saif S."/>
            <person name="Birren B."/>
        </authorList>
    </citation>
    <scope>NUCLEOTIDE SEQUENCE [LARGE SCALE GENOMIC DNA]</scope>
    <source>
        <strain evidence="1 2">ATCC 28783</strain>
    </source>
</reference>
<evidence type="ECO:0000313" key="2">
    <source>
        <dbReference type="Proteomes" id="UP000289152"/>
    </source>
</evidence>
<sequence>MDQGRKRTFNAPSLIKRTPGNPGFKKNYFNAKRIEPASFYPSSPYLLQEYFDKRKPNHHPRPLTNSLESWETILTQEKIKLPPPTLISVTQYPFAIPCSLNDAGKPNGRPKYWLMAFKLNTQQDNSDIMKAWDIVEQSGLVPACKPSNSRSTTGDLPFHPGVWFPSVCRKDHTQPFLSKDARVDETQQFMTAFDRIAGGGPQKNLSKYDPLTSEKMSRLGRIGSSLAVNKGQSEEWHFDRNDDDGTYSVISVFGSGGWNSTAETRQGWLVLPQLNLELEMPVGTSPILLPWKF</sequence>